<accession>A0A1J4KBS6</accession>
<dbReference type="Proteomes" id="UP000179807">
    <property type="component" value="Unassembled WGS sequence"/>
</dbReference>
<dbReference type="OrthoDB" id="59449at2759"/>
<dbReference type="GeneID" id="94824703"/>
<name>A0A1J4KBS6_9EUKA</name>
<reference evidence="1" key="1">
    <citation type="submission" date="2016-10" db="EMBL/GenBank/DDBJ databases">
        <authorList>
            <person name="Benchimol M."/>
            <person name="Almeida L.G."/>
            <person name="Vasconcelos A.T."/>
            <person name="Perreira-Neves A."/>
            <person name="Rosa I.A."/>
            <person name="Tasca T."/>
            <person name="Bogo M.R."/>
            <person name="de Souza W."/>
        </authorList>
    </citation>
    <scope>NUCLEOTIDE SEQUENCE [LARGE SCALE GENOMIC DNA]</scope>
    <source>
        <strain evidence="1">K</strain>
    </source>
</reference>
<evidence type="ECO:0000313" key="2">
    <source>
        <dbReference type="Proteomes" id="UP000179807"/>
    </source>
</evidence>
<organism evidence="1 2">
    <name type="scientific">Tritrichomonas foetus</name>
    <dbReference type="NCBI Taxonomy" id="1144522"/>
    <lineage>
        <taxon>Eukaryota</taxon>
        <taxon>Metamonada</taxon>
        <taxon>Parabasalia</taxon>
        <taxon>Tritrichomonadida</taxon>
        <taxon>Tritrichomonadidae</taxon>
        <taxon>Tritrichomonas</taxon>
    </lineage>
</organism>
<keyword evidence="2" id="KW-1185">Reference proteome</keyword>
<gene>
    <name evidence="1" type="ORF">TRFO_01266</name>
</gene>
<comment type="caution">
    <text evidence="1">The sequence shown here is derived from an EMBL/GenBank/DDBJ whole genome shotgun (WGS) entry which is preliminary data.</text>
</comment>
<sequence length="212" mass="24204">MISRVVKPDETTYGYDYQRKNVRKEIGRNLSTQLTTGVHYTNTPKSLYRSDHCDTASSHVYTRPLNNKLELLKLPPEYQSTVRPNLEPPSQTSNYRQFFGTPGVCPVTKRSVTTSRGLSKQTRAEIEGTTRITHHPPGYNGHIPREYAGNRGKTVHEDRNLEDLTFQFHSSKTGYNGYVPSVNMTATPHTNLQRTSTTYRDMCDEIGFRMVD</sequence>
<evidence type="ECO:0000313" key="1">
    <source>
        <dbReference type="EMBL" id="OHT07148.1"/>
    </source>
</evidence>
<dbReference type="VEuPathDB" id="TrichDB:TRFO_01266"/>
<protein>
    <submittedName>
        <fullName evidence="1">Uncharacterized protein</fullName>
    </submittedName>
</protein>
<dbReference type="AlphaFoldDB" id="A0A1J4KBS6"/>
<dbReference type="EMBL" id="MLAK01000704">
    <property type="protein sequence ID" value="OHT07148.1"/>
    <property type="molecule type" value="Genomic_DNA"/>
</dbReference>
<proteinExistence type="predicted"/>
<dbReference type="RefSeq" id="XP_068360284.1">
    <property type="nucleotide sequence ID" value="XM_068489999.1"/>
</dbReference>